<dbReference type="PANTHER" id="PTHR11059">
    <property type="entry name" value="DNA REPAIR PROTEIN RECN"/>
    <property type="match status" value="1"/>
</dbReference>
<dbReference type="OrthoDB" id="9806954at2"/>
<protein>
    <recommendedName>
        <fullName evidence="3 9">DNA repair protein RecN</fullName>
    </recommendedName>
    <alternativeName>
        <fullName evidence="8 9">Recombination protein N</fullName>
    </alternativeName>
</protein>
<evidence type="ECO:0000256" key="8">
    <source>
        <dbReference type="ARBA" id="ARBA00033408"/>
    </source>
</evidence>
<evidence type="ECO:0000256" key="3">
    <source>
        <dbReference type="ARBA" id="ARBA00021315"/>
    </source>
</evidence>
<evidence type="ECO:0000256" key="5">
    <source>
        <dbReference type="ARBA" id="ARBA00022763"/>
    </source>
</evidence>
<evidence type="ECO:0000256" key="4">
    <source>
        <dbReference type="ARBA" id="ARBA00022741"/>
    </source>
</evidence>
<dbReference type="Proteomes" id="UP000318336">
    <property type="component" value="Unassembled WGS sequence"/>
</dbReference>
<dbReference type="InterPro" id="IPR004604">
    <property type="entry name" value="DNA_recomb/repair_RecN"/>
</dbReference>
<sequence>MLREIRIRGLGVIDDATVPLGPGLNVLTGETGAGKTMVVSALGLLLGERADSGRVRAQAGSASVEGFVDVAADHPAARRAAEAGGDVDEGLILARTVAEAGRSRAYVGGRSAPVSVLADLGHLLVAVHGQSDQWRLQRPEQHRVVLDAFGGEAVAAPRERYADLLQQWQAARRELADLVTEQRNRAQRLAMLTAALEEIEKVDPQPGEDDRLREEAERLGHVDTLQEAARSALVAMSGDEDQVDPQQTSVVELVAGARAALGPVTDLDPALGQLSARLTELGILVNELSGDLASYLAGLDSDPARLAEINDRRARITGLLRTYGDSIDEVLTWSRSAAAESADLAGTDDRIEQLQARVEELAPQVGQAAADLTAARTAAAQELGRRVTEELAHLAMGSAQVSVDVRQHEGEEGLTLPDGRVVTAHGHGVDDVEILLAAGPGVTPRTVAKAASGGELSRVMLALEVVTASGDVPTFVFDEVDAGVGGAAALDVGARLHALAQHAQVVVVTHLAQVAAYADQHLVVRKQDDGQVTASGVVVVDGSDREAELARMLGGQSDSKTARQHARELVAATAQQPATPRKGRRRRASAS</sequence>
<dbReference type="GO" id="GO:0043590">
    <property type="term" value="C:bacterial nucleoid"/>
    <property type="evidence" value="ECO:0007669"/>
    <property type="project" value="TreeGrafter"/>
</dbReference>
<dbReference type="PANTHER" id="PTHR11059:SF0">
    <property type="entry name" value="DNA REPAIR PROTEIN RECN"/>
    <property type="match status" value="1"/>
</dbReference>
<dbReference type="Gene3D" id="3.40.50.300">
    <property type="entry name" value="P-loop containing nucleotide triphosphate hydrolases"/>
    <property type="match status" value="2"/>
</dbReference>
<organism evidence="12 13">
    <name type="scientific">Barrientosiimonas humi</name>
    <dbReference type="NCBI Taxonomy" id="999931"/>
    <lineage>
        <taxon>Bacteria</taxon>
        <taxon>Bacillati</taxon>
        <taxon>Actinomycetota</taxon>
        <taxon>Actinomycetes</taxon>
        <taxon>Micrococcales</taxon>
        <taxon>Dermacoccaceae</taxon>
        <taxon>Barrientosiimonas</taxon>
    </lineage>
</organism>
<feature type="domain" description="RecF/RecN/SMC N-terminal" evidence="11">
    <location>
        <begin position="2"/>
        <end position="531"/>
    </location>
</feature>
<dbReference type="GO" id="GO:0006310">
    <property type="term" value="P:DNA recombination"/>
    <property type="evidence" value="ECO:0007669"/>
    <property type="project" value="InterPro"/>
</dbReference>
<dbReference type="EMBL" id="VFOK01000001">
    <property type="protein sequence ID" value="TQL33423.1"/>
    <property type="molecule type" value="Genomic_DNA"/>
</dbReference>
<keyword evidence="7 9" id="KW-0234">DNA repair</keyword>
<dbReference type="SUPFAM" id="SSF52540">
    <property type="entry name" value="P-loop containing nucleoside triphosphate hydrolases"/>
    <property type="match status" value="2"/>
</dbReference>
<dbReference type="InterPro" id="IPR027417">
    <property type="entry name" value="P-loop_NTPase"/>
</dbReference>
<comment type="similarity">
    <text evidence="2 9">Belongs to the RecN family.</text>
</comment>
<evidence type="ECO:0000259" key="11">
    <source>
        <dbReference type="Pfam" id="PF02463"/>
    </source>
</evidence>
<dbReference type="GO" id="GO:0006281">
    <property type="term" value="P:DNA repair"/>
    <property type="evidence" value="ECO:0007669"/>
    <property type="project" value="UniProtKB-KW"/>
</dbReference>
<feature type="compositionally biased region" description="Basic residues" evidence="10">
    <location>
        <begin position="581"/>
        <end position="591"/>
    </location>
</feature>
<name>A0A542XC54_9MICO</name>
<evidence type="ECO:0000256" key="10">
    <source>
        <dbReference type="SAM" id="MobiDB-lite"/>
    </source>
</evidence>
<dbReference type="GO" id="GO:0005524">
    <property type="term" value="F:ATP binding"/>
    <property type="evidence" value="ECO:0007669"/>
    <property type="project" value="UniProtKB-KW"/>
</dbReference>
<evidence type="ECO:0000256" key="2">
    <source>
        <dbReference type="ARBA" id="ARBA00009441"/>
    </source>
</evidence>
<comment type="function">
    <text evidence="1 9">May be involved in recombinational repair of damaged DNA.</text>
</comment>
<dbReference type="InterPro" id="IPR003395">
    <property type="entry name" value="RecF/RecN/SMC_N"/>
</dbReference>
<dbReference type="Pfam" id="PF02463">
    <property type="entry name" value="SMC_N"/>
    <property type="match status" value="1"/>
</dbReference>
<evidence type="ECO:0000256" key="1">
    <source>
        <dbReference type="ARBA" id="ARBA00003618"/>
    </source>
</evidence>
<evidence type="ECO:0000256" key="7">
    <source>
        <dbReference type="ARBA" id="ARBA00023204"/>
    </source>
</evidence>
<accession>A0A542XC54</accession>
<evidence type="ECO:0000313" key="12">
    <source>
        <dbReference type="EMBL" id="TQL33423.1"/>
    </source>
</evidence>
<feature type="region of interest" description="Disordered" evidence="10">
    <location>
        <begin position="553"/>
        <end position="591"/>
    </location>
</feature>
<keyword evidence="13" id="KW-1185">Reference proteome</keyword>
<evidence type="ECO:0000313" key="13">
    <source>
        <dbReference type="Proteomes" id="UP000318336"/>
    </source>
</evidence>
<keyword evidence="5 9" id="KW-0227">DNA damage</keyword>
<dbReference type="NCBIfam" id="TIGR00634">
    <property type="entry name" value="recN"/>
    <property type="match status" value="1"/>
</dbReference>
<dbReference type="AlphaFoldDB" id="A0A542XC54"/>
<dbReference type="GO" id="GO:0009432">
    <property type="term" value="P:SOS response"/>
    <property type="evidence" value="ECO:0007669"/>
    <property type="project" value="TreeGrafter"/>
</dbReference>
<dbReference type="CDD" id="cd03241">
    <property type="entry name" value="ABC_RecN"/>
    <property type="match status" value="1"/>
</dbReference>
<comment type="caution">
    <text evidence="12">The sequence shown here is derived from an EMBL/GenBank/DDBJ whole genome shotgun (WGS) entry which is preliminary data.</text>
</comment>
<dbReference type="RefSeq" id="WP_142005435.1">
    <property type="nucleotide sequence ID" value="NZ_CAJTBP010000001.1"/>
</dbReference>
<dbReference type="PIRSF" id="PIRSF003128">
    <property type="entry name" value="RecN"/>
    <property type="match status" value="1"/>
</dbReference>
<dbReference type="FunFam" id="3.40.50.300:FF:000319">
    <property type="entry name" value="DNA repair protein RecN"/>
    <property type="match status" value="1"/>
</dbReference>
<keyword evidence="6" id="KW-0067">ATP-binding</keyword>
<proteinExistence type="inferred from homology"/>
<evidence type="ECO:0000256" key="6">
    <source>
        <dbReference type="ARBA" id="ARBA00022840"/>
    </source>
</evidence>
<gene>
    <name evidence="12" type="ORF">FB554_1566</name>
</gene>
<evidence type="ECO:0000256" key="9">
    <source>
        <dbReference type="PIRNR" id="PIRNR003128"/>
    </source>
</evidence>
<reference evidence="12 13" key="1">
    <citation type="submission" date="2019-06" db="EMBL/GenBank/DDBJ databases">
        <title>Sequencing the genomes of 1000 actinobacteria strains.</title>
        <authorList>
            <person name="Klenk H.-P."/>
        </authorList>
    </citation>
    <scope>NUCLEOTIDE SEQUENCE [LARGE SCALE GENOMIC DNA]</scope>
    <source>
        <strain evidence="12 13">DSM 24617</strain>
    </source>
</reference>
<keyword evidence="4" id="KW-0547">Nucleotide-binding</keyword>